<comment type="caution">
    <text evidence="1">The sequence shown here is derived from an EMBL/GenBank/DDBJ whole genome shotgun (WGS) entry which is preliminary data.</text>
</comment>
<reference evidence="1" key="1">
    <citation type="journal article" date="2014" name="Int. J. Syst. Evol. Microbiol.">
        <title>Complete genome sequence of Corynebacterium casei LMG S-19264T (=DSM 44701T), isolated from a smear-ripened cheese.</title>
        <authorList>
            <consortium name="US DOE Joint Genome Institute (JGI-PGF)"/>
            <person name="Walter F."/>
            <person name="Albersmeier A."/>
            <person name="Kalinowski J."/>
            <person name="Ruckert C."/>
        </authorList>
    </citation>
    <scope>NUCLEOTIDE SEQUENCE</scope>
    <source>
        <strain evidence="1">CGMCC 1.12827</strain>
    </source>
</reference>
<accession>A0A916WTL1</accession>
<evidence type="ECO:0000313" key="2">
    <source>
        <dbReference type="Proteomes" id="UP000621454"/>
    </source>
</evidence>
<name>A0A916WTL1_9ACTN</name>
<gene>
    <name evidence="1" type="ORF">GCM10011489_16110</name>
</gene>
<keyword evidence="2" id="KW-1185">Reference proteome</keyword>
<evidence type="ECO:0000313" key="1">
    <source>
        <dbReference type="EMBL" id="GGB28666.1"/>
    </source>
</evidence>
<dbReference type="Proteomes" id="UP000621454">
    <property type="component" value="Unassembled WGS sequence"/>
</dbReference>
<proteinExistence type="predicted"/>
<dbReference type="AlphaFoldDB" id="A0A916WTL1"/>
<reference evidence="1" key="2">
    <citation type="submission" date="2020-09" db="EMBL/GenBank/DDBJ databases">
        <authorList>
            <person name="Sun Q."/>
            <person name="Zhou Y."/>
        </authorList>
    </citation>
    <scope>NUCLEOTIDE SEQUENCE</scope>
    <source>
        <strain evidence="1">CGMCC 1.12827</strain>
    </source>
</reference>
<protein>
    <submittedName>
        <fullName evidence="1">Uncharacterized protein</fullName>
    </submittedName>
</protein>
<organism evidence="1 2">
    <name type="scientific">Gordonia jinhuaensis</name>
    <dbReference type="NCBI Taxonomy" id="1517702"/>
    <lineage>
        <taxon>Bacteria</taxon>
        <taxon>Bacillati</taxon>
        <taxon>Actinomycetota</taxon>
        <taxon>Actinomycetes</taxon>
        <taxon>Mycobacteriales</taxon>
        <taxon>Gordoniaceae</taxon>
        <taxon>Gordonia</taxon>
    </lineage>
</organism>
<sequence length="71" mass="7985">MRGSCGVLSHNVLCHGPVRIITTNSPAPLHPHMMTEFSRRIQLIEFVEFCFERVHHSVATVATTVNTKTQL</sequence>
<dbReference type="EMBL" id="BMGC01000008">
    <property type="protein sequence ID" value="GGB28666.1"/>
    <property type="molecule type" value="Genomic_DNA"/>
</dbReference>